<comment type="caution">
    <text evidence="2">The sequence shown here is derived from an EMBL/GenBank/DDBJ whole genome shotgun (WGS) entry which is preliminary data.</text>
</comment>
<feature type="transmembrane region" description="Helical" evidence="1">
    <location>
        <begin position="42"/>
        <end position="65"/>
    </location>
</feature>
<feature type="transmembrane region" description="Helical" evidence="1">
    <location>
        <begin position="5"/>
        <end position="22"/>
    </location>
</feature>
<feature type="transmembrane region" description="Helical" evidence="1">
    <location>
        <begin position="86"/>
        <end position="115"/>
    </location>
</feature>
<dbReference type="InterPro" id="IPR010380">
    <property type="entry name" value="DUF975"/>
</dbReference>
<evidence type="ECO:0008006" key="4">
    <source>
        <dbReference type="Google" id="ProtNLM"/>
    </source>
</evidence>
<feature type="transmembrane region" description="Helical" evidence="1">
    <location>
        <begin position="158"/>
        <end position="183"/>
    </location>
</feature>
<organism evidence="2 3">
    <name type="scientific">Enterococcus faecium SD2A-2</name>
    <dbReference type="NCBI Taxonomy" id="1244154"/>
    <lineage>
        <taxon>Bacteria</taxon>
        <taxon>Bacillati</taxon>
        <taxon>Bacillota</taxon>
        <taxon>Bacilli</taxon>
        <taxon>Lactobacillales</taxon>
        <taxon>Enterococcaceae</taxon>
        <taxon>Enterococcus</taxon>
    </lineage>
</organism>
<dbReference type="PANTHER" id="PTHR40076:SF1">
    <property type="entry name" value="MEMBRANE PROTEIN"/>
    <property type="match status" value="1"/>
</dbReference>
<evidence type="ECO:0000256" key="1">
    <source>
        <dbReference type="SAM" id="Phobius"/>
    </source>
</evidence>
<keyword evidence="1" id="KW-0472">Membrane</keyword>
<dbReference type="AlphaFoldDB" id="A0AB73AE64"/>
<protein>
    <recommendedName>
        <fullName evidence="4">Integral membrane protein</fullName>
    </recommendedName>
</protein>
<reference evidence="2 3" key="1">
    <citation type="submission" date="2013-06" db="EMBL/GenBank/DDBJ databases">
        <authorList>
            <person name="Weinstock G."/>
            <person name="Sodergren E."/>
            <person name="Lobos E.A."/>
            <person name="Fulton L."/>
            <person name="Fulton R."/>
            <person name="Courtney L."/>
            <person name="Fronick C."/>
            <person name="O'Laughlin M."/>
            <person name="Godfrey J."/>
            <person name="Wilson R.M."/>
            <person name="Miner T."/>
            <person name="Farmer C."/>
            <person name="Delehaunty K."/>
            <person name="Cordes M."/>
            <person name="Minx P."/>
            <person name="Tomlinson C."/>
            <person name="Chen J."/>
            <person name="Wollam A."/>
            <person name="Pepin K.H."/>
            <person name="Bhonagiri V."/>
            <person name="Zhang X."/>
            <person name="Warren W."/>
            <person name="Mitreva M."/>
            <person name="Mardis E.R."/>
            <person name="Wilson R.K."/>
        </authorList>
    </citation>
    <scope>NUCLEOTIDE SEQUENCE [LARGE SCALE GENOMIC DNA]</scope>
    <source>
        <strain evidence="2 3">SD2A-2</strain>
    </source>
</reference>
<keyword evidence="1" id="KW-1133">Transmembrane helix</keyword>
<sequence length="202" mass="21847">MIGIVAILLIMIPIILFAIATYDGSANVSDAMASGSGSSGGGGGIISSIISALFMSGISWTYLDVLRGQKDQIEPFKDAFRGFKGLFIGGVIGLAVLISIFTTLWGLLLVIPGIIKSYSYSQSYFIYYDIVQETGQTPKVLDTITASRKLMDGYKGKLFWLDLSFIGWHILALATAGIGYLWLSPYISATKAAFYEQLPKDI</sequence>
<evidence type="ECO:0000313" key="3">
    <source>
        <dbReference type="Proteomes" id="UP000014622"/>
    </source>
</evidence>
<gene>
    <name evidence="2" type="ORF">D356_00360</name>
</gene>
<name>A0AB73AE64_ENTFC</name>
<dbReference type="EMBL" id="ATIT01000040">
    <property type="protein sequence ID" value="EPI15353.1"/>
    <property type="molecule type" value="Genomic_DNA"/>
</dbReference>
<dbReference type="Pfam" id="PF06161">
    <property type="entry name" value="DUF975"/>
    <property type="match status" value="1"/>
</dbReference>
<dbReference type="PANTHER" id="PTHR40076">
    <property type="entry name" value="MEMBRANE PROTEIN-RELATED"/>
    <property type="match status" value="1"/>
</dbReference>
<keyword evidence="1" id="KW-0812">Transmembrane</keyword>
<proteinExistence type="predicted"/>
<evidence type="ECO:0000313" key="2">
    <source>
        <dbReference type="EMBL" id="EPI15353.1"/>
    </source>
</evidence>
<accession>A0AB73AE64</accession>
<dbReference type="Proteomes" id="UP000014622">
    <property type="component" value="Unassembled WGS sequence"/>
</dbReference>